<dbReference type="Gene3D" id="3.60.10.10">
    <property type="entry name" value="Endonuclease/exonuclease/phosphatase"/>
    <property type="match status" value="1"/>
</dbReference>
<organism evidence="1 2">
    <name type="scientific">Ascobolus immersus RN42</name>
    <dbReference type="NCBI Taxonomy" id="1160509"/>
    <lineage>
        <taxon>Eukaryota</taxon>
        <taxon>Fungi</taxon>
        <taxon>Dikarya</taxon>
        <taxon>Ascomycota</taxon>
        <taxon>Pezizomycotina</taxon>
        <taxon>Pezizomycetes</taxon>
        <taxon>Pezizales</taxon>
        <taxon>Ascobolaceae</taxon>
        <taxon>Ascobolus</taxon>
    </lineage>
</organism>
<dbReference type="STRING" id="1160509.A0A3N4HJK1"/>
<protein>
    <recommendedName>
        <fullName evidence="3">Endonuclease/exonuclease/phosphatase domain-containing protein</fullName>
    </recommendedName>
</protein>
<evidence type="ECO:0000313" key="2">
    <source>
        <dbReference type="Proteomes" id="UP000275078"/>
    </source>
</evidence>
<sequence length="299" mass="32818">MTRVYITQAFQVAANPIAQSHYRLLRNTTAWSLVTTQRTSPSRPIPPGIDVVSWCVGHTLPSPFERTYAILDNIQSCNRTPGIIFLQDVHYQGLDAILTHPWVMDCYHPTDVDGSNWIGDRSFGTVALVRRDLDLANVFRVPLMAEQGRVRDALVLDFVDRQAQIVRFMSTNLGTTSRGDLLAGLAEYSPARGSDSAKFVLVGETGADAEPPVDARLKDVYLDMGRNGDDPNGWSWGMNCYPRMGMGERRQKAFVSEGVVVHDFGRIGAGPNAPLLAEAGGYVYASENSGVMLILANLS</sequence>
<dbReference type="OrthoDB" id="9975959at2759"/>
<keyword evidence="2" id="KW-1185">Reference proteome</keyword>
<name>A0A3N4HJK1_ASCIM</name>
<dbReference type="EMBL" id="ML119865">
    <property type="protein sequence ID" value="RPA72351.1"/>
    <property type="molecule type" value="Genomic_DNA"/>
</dbReference>
<proteinExistence type="predicted"/>
<reference evidence="1 2" key="1">
    <citation type="journal article" date="2018" name="Nat. Ecol. Evol.">
        <title>Pezizomycetes genomes reveal the molecular basis of ectomycorrhizal truffle lifestyle.</title>
        <authorList>
            <person name="Murat C."/>
            <person name="Payen T."/>
            <person name="Noel B."/>
            <person name="Kuo A."/>
            <person name="Morin E."/>
            <person name="Chen J."/>
            <person name="Kohler A."/>
            <person name="Krizsan K."/>
            <person name="Balestrini R."/>
            <person name="Da Silva C."/>
            <person name="Montanini B."/>
            <person name="Hainaut M."/>
            <person name="Levati E."/>
            <person name="Barry K.W."/>
            <person name="Belfiori B."/>
            <person name="Cichocki N."/>
            <person name="Clum A."/>
            <person name="Dockter R.B."/>
            <person name="Fauchery L."/>
            <person name="Guy J."/>
            <person name="Iotti M."/>
            <person name="Le Tacon F."/>
            <person name="Lindquist E.A."/>
            <person name="Lipzen A."/>
            <person name="Malagnac F."/>
            <person name="Mello A."/>
            <person name="Molinier V."/>
            <person name="Miyauchi S."/>
            <person name="Poulain J."/>
            <person name="Riccioni C."/>
            <person name="Rubini A."/>
            <person name="Sitrit Y."/>
            <person name="Splivallo R."/>
            <person name="Traeger S."/>
            <person name="Wang M."/>
            <person name="Zifcakova L."/>
            <person name="Wipf D."/>
            <person name="Zambonelli A."/>
            <person name="Paolocci F."/>
            <person name="Nowrousian M."/>
            <person name="Ottonello S."/>
            <person name="Baldrian P."/>
            <person name="Spatafora J.W."/>
            <person name="Henrissat B."/>
            <person name="Nagy L.G."/>
            <person name="Aury J.M."/>
            <person name="Wincker P."/>
            <person name="Grigoriev I.V."/>
            <person name="Bonfante P."/>
            <person name="Martin F.M."/>
        </authorList>
    </citation>
    <scope>NUCLEOTIDE SEQUENCE [LARGE SCALE GENOMIC DNA]</scope>
    <source>
        <strain evidence="1 2">RN42</strain>
    </source>
</reference>
<dbReference type="Proteomes" id="UP000275078">
    <property type="component" value="Unassembled WGS sequence"/>
</dbReference>
<accession>A0A3N4HJK1</accession>
<dbReference type="AlphaFoldDB" id="A0A3N4HJK1"/>
<gene>
    <name evidence="1" type="ORF">BJ508DRAFT_335131</name>
</gene>
<evidence type="ECO:0008006" key="3">
    <source>
        <dbReference type="Google" id="ProtNLM"/>
    </source>
</evidence>
<dbReference type="InterPro" id="IPR036691">
    <property type="entry name" value="Endo/exonu/phosph_ase_sf"/>
</dbReference>
<evidence type="ECO:0000313" key="1">
    <source>
        <dbReference type="EMBL" id="RPA72351.1"/>
    </source>
</evidence>